<evidence type="ECO:0000313" key="2">
    <source>
        <dbReference type="Proteomes" id="UP000277204"/>
    </source>
</evidence>
<organism evidence="1 2">
    <name type="scientific">Schistosoma margrebowiei</name>
    <dbReference type="NCBI Taxonomy" id="48269"/>
    <lineage>
        <taxon>Eukaryota</taxon>
        <taxon>Metazoa</taxon>
        <taxon>Spiralia</taxon>
        <taxon>Lophotrochozoa</taxon>
        <taxon>Platyhelminthes</taxon>
        <taxon>Trematoda</taxon>
        <taxon>Digenea</taxon>
        <taxon>Strigeidida</taxon>
        <taxon>Schistosomatoidea</taxon>
        <taxon>Schistosomatidae</taxon>
        <taxon>Schistosoma</taxon>
    </lineage>
</organism>
<dbReference type="AlphaFoldDB" id="A0A3P7XZG4"/>
<evidence type="ECO:0000313" key="1">
    <source>
        <dbReference type="EMBL" id="VDO70609.1"/>
    </source>
</evidence>
<gene>
    <name evidence="1" type="ORF">SMRZ_LOCUS6339</name>
</gene>
<accession>A0A3P7XZG4</accession>
<proteinExistence type="predicted"/>
<reference evidence="1 2" key="1">
    <citation type="submission" date="2018-11" db="EMBL/GenBank/DDBJ databases">
        <authorList>
            <consortium name="Pathogen Informatics"/>
        </authorList>
    </citation>
    <scope>NUCLEOTIDE SEQUENCE [LARGE SCALE GENOMIC DNA]</scope>
    <source>
        <strain evidence="1 2">Zambia</strain>
    </source>
</reference>
<dbReference type="Proteomes" id="UP000277204">
    <property type="component" value="Unassembled WGS sequence"/>
</dbReference>
<name>A0A3P7XZG4_9TREM</name>
<protein>
    <submittedName>
        <fullName evidence="1">Uncharacterized protein</fullName>
    </submittedName>
</protein>
<dbReference type="EMBL" id="UZAI01002343">
    <property type="protein sequence ID" value="VDO70609.1"/>
    <property type="molecule type" value="Genomic_DNA"/>
</dbReference>
<sequence>MQQKQLKLNSKLSIPSTAFLSRFHKILHSSIISYYEIMLSKGMKVIFTGIVLVV</sequence>
<keyword evidence="2" id="KW-1185">Reference proteome</keyword>